<dbReference type="Pfam" id="PF10531">
    <property type="entry name" value="SLBB"/>
    <property type="match status" value="1"/>
</dbReference>
<dbReference type="PANTHER" id="PTHR33619">
    <property type="entry name" value="POLYSACCHARIDE EXPORT PROTEIN GFCE-RELATED"/>
    <property type="match status" value="1"/>
</dbReference>
<proteinExistence type="predicted"/>
<keyword evidence="7" id="KW-1185">Reference proteome</keyword>
<dbReference type="InterPro" id="IPR019554">
    <property type="entry name" value="Soluble_ligand-bd"/>
</dbReference>
<evidence type="ECO:0000259" key="3">
    <source>
        <dbReference type="Pfam" id="PF02563"/>
    </source>
</evidence>
<dbReference type="AlphaFoldDB" id="A0A1G5H0L5"/>
<evidence type="ECO:0000259" key="4">
    <source>
        <dbReference type="Pfam" id="PF10531"/>
    </source>
</evidence>
<dbReference type="Gene3D" id="3.30.1950.10">
    <property type="entry name" value="wza like domain"/>
    <property type="match status" value="1"/>
</dbReference>
<evidence type="ECO:0000259" key="5">
    <source>
        <dbReference type="Pfam" id="PF25994"/>
    </source>
</evidence>
<dbReference type="Pfam" id="PF02563">
    <property type="entry name" value="Poly_export"/>
    <property type="match status" value="1"/>
</dbReference>
<dbReference type="InterPro" id="IPR003715">
    <property type="entry name" value="Poly_export_N"/>
</dbReference>
<dbReference type="Pfam" id="PF25994">
    <property type="entry name" value="HH_AprE"/>
    <property type="match status" value="1"/>
</dbReference>
<organism evidence="6 7">
    <name type="scientific">Microvirga guangxiensis</name>
    <dbReference type="NCBI Taxonomy" id="549386"/>
    <lineage>
        <taxon>Bacteria</taxon>
        <taxon>Pseudomonadati</taxon>
        <taxon>Pseudomonadota</taxon>
        <taxon>Alphaproteobacteria</taxon>
        <taxon>Hyphomicrobiales</taxon>
        <taxon>Methylobacteriaceae</taxon>
        <taxon>Microvirga</taxon>
    </lineage>
</organism>
<feature type="domain" description="Soluble ligand binding" evidence="4">
    <location>
        <begin position="115"/>
        <end position="150"/>
    </location>
</feature>
<accession>A0A1G5H0L5</accession>
<evidence type="ECO:0000313" key="7">
    <source>
        <dbReference type="Proteomes" id="UP000199569"/>
    </source>
</evidence>
<dbReference type="Proteomes" id="UP000199569">
    <property type="component" value="Unassembled WGS sequence"/>
</dbReference>
<keyword evidence="1" id="KW-0732">Signal</keyword>
<dbReference type="InterPro" id="IPR058781">
    <property type="entry name" value="HH_AprE-like"/>
</dbReference>
<feature type="domain" description="AprE-like long alpha-helical hairpin" evidence="5">
    <location>
        <begin position="165"/>
        <end position="352"/>
    </location>
</feature>
<dbReference type="GO" id="GO:0015159">
    <property type="term" value="F:polysaccharide transmembrane transporter activity"/>
    <property type="evidence" value="ECO:0007669"/>
    <property type="project" value="InterPro"/>
</dbReference>
<evidence type="ECO:0000313" key="6">
    <source>
        <dbReference type="EMBL" id="SCY57221.1"/>
    </source>
</evidence>
<name>A0A1G5H0L5_9HYPH</name>
<feature type="domain" description="Polysaccharide export protein N-terminal" evidence="3">
    <location>
        <begin position="35"/>
        <end position="109"/>
    </location>
</feature>
<sequence>MTSTPVRRLDMIRAILVGLVIALSGLFSIPPSLASDYRYELRPGDEVRITVYKEPEMSGTFRVSATGSISIPGIGELKTMGMTAEELRVAAISALSARHYTNPDVAMEIVKYGPVFIMGDVRNPGRQEYIPGLTVTQLVAIAGGYPLLASVSDGSALSRDADRQRQDLASAQHNYAVQTVKRARLIAERDGEKELPALSELENLVGKERLEQIKSAERHLMRTRAEEEAQRMQLRVSQQKEVEKSKVALEEQLIATRRLRDIVDVDLKNIKELKERGLTASTRVLDLERMSSDTDMRLNNTIALIAQSNQTRINIELEIKRSSEERRITLAEQLIEVETELATLRRRITDATEFLNNHGYALPSPSGPQAEIVRSFTLVREASPEQVAVNGNDPVLPGDVLIVTRETMTQPAGLGAAPLNTQDPRTRVGSLPPSQD</sequence>
<dbReference type="InterPro" id="IPR049712">
    <property type="entry name" value="Poly_export"/>
</dbReference>
<evidence type="ECO:0000256" key="2">
    <source>
        <dbReference type="SAM" id="MobiDB-lite"/>
    </source>
</evidence>
<dbReference type="PANTHER" id="PTHR33619:SF3">
    <property type="entry name" value="POLYSACCHARIDE EXPORT PROTEIN GFCE-RELATED"/>
    <property type="match status" value="1"/>
</dbReference>
<feature type="region of interest" description="Disordered" evidence="2">
    <location>
        <begin position="413"/>
        <end position="436"/>
    </location>
</feature>
<protein>
    <submittedName>
        <fullName evidence="6">Polysaccharide biosynthesis/export protein</fullName>
    </submittedName>
</protein>
<dbReference type="EMBL" id="FMVJ01000004">
    <property type="protein sequence ID" value="SCY57221.1"/>
    <property type="molecule type" value="Genomic_DNA"/>
</dbReference>
<reference evidence="6 7" key="1">
    <citation type="submission" date="2016-10" db="EMBL/GenBank/DDBJ databases">
        <authorList>
            <person name="de Groot N.N."/>
        </authorList>
    </citation>
    <scope>NUCLEOTIDE SEQUENCE [LARGE SCALE GENOMIC DNA]</scope>
    <source>
        <strain evidence="6 7">CGMCC 1.7666</strain>
    </source>
</reference>
<dbReference type="STRING" id="549386.SAMN02927923_01720"/>
<gene>
    <name evidence="6" type="ORF">SAMN02927923_01720</name>
</gene>
<evidence type="ECO:0000256" key="1">
    <source>
        <dbReference type="ARBA" id="ARBA00022729"/>
    </source>
</evidence>